<dbReference type="InterPro" id="IPR036361">
    <property type="entry name" value="SAP_dom_sf"/>
</dbReference>
<feature type="non-terminal residue" evidence="2">
    <location>
        <position position="1"/>
    </location>
</feature>
<dbReference type="AlphaFoldDB" id="X1HIB7"/>
<reference evidence="2" key="1">
    <citation type="journal article" date="2014" name="Front. Microbiol.">
        <title>High frequency of phylogenetically diverse reductive dehalogenase-homologous genes in deep subseafloor sedimentary metagenomes.</title>
        <authorList>
            <person name="Kawai M."/>
            <person name="Futagami T."/>
            <person name="Toyoda A."/>
            <person name="Takaki Y."/>
            <person name="Nishi S."/>
            <person name="Hori S."/>
            <person name="Arai W."/>
            <person name="Tsubouchi T."/>
            <person name="Morono Y."/>
            <person name="Uchiyama I."/>
            <person name="Ito T."/>
            <person name="Fujiyama A."/>
            <person name="Inagaki F."/>
            <person name="Takami H."/>
        </authorList>
    </citation>
    <scope>NUCLEOTIDE SEQUENCE</scope>
    <source>
        <strain evidence="2">Expedition CK06-06</strain>
    </source>
</reference>
<proteinExistence type="predicted"/>
<protein>
    <recommendedName>
        <fullName evidence="1">SAP domain-containing protein</fullName>
    </recommendedName>
</protein>
<evidence type="ECO:0000313" key="2">
    <source>
        <dbReference type="EMBL" id="GAH45028.1"/>
    </source>
</evidence>
<comment type="caution">
    <text evidence="2">The sequence shown here is derived from an EMBL/GenBank/DDBJ whole genome shotgun (WGS) entry which is preliminary data.</text>
</comment>
<dbReference type="PROSITE" id="PS50800">
    <property type="entry name" value="SAP"/>
    <property type="match status" value="1"/>
</dbReference>
<sequence length="157" mass="17504">RAENMPRLIGAALEAELVKVAEGHKGLVRQAIGQGKLVPTEVLADYPDLVALVKPPAEMPIVRLTEEEFVKEKLALRRKQAERVGVPFDEKREMALLRGEYRIIAPPAVKPEVLPMTPVEYDLRYTLKELREMARQEGLSASGSKKEIAARLIARIG</sequence>
<feature type="domain" description="SAP" evidence="1">
    <location>
        <begin position="122"/>
        <end position="156"/>
    </location>
</feature>
<dbReference type="Pfam" id="PF18953">
    <property type="entry name" value="SAP_new25"/>
    <property type="match status" value="1"/>
</dbReference>
<gene>
    <name evidence="2" type="ORF">S03H2_19350</name>
</gene>
<dbReference type="Gene3D" id="1.10.720.30">
    <property type="entry name" value="SAP domain"/>
    <property type="match status" value="1"/>
</dbReference>
<organism evidence="2">
    <name type="scientific">marine sediment metagenome</name>
    <dbReference type="NCBI Taxonomy" id="412755"/>
    <lineage>
        <taxon>unclassified sequences</taxon>
        <taxon>metagenomes</taxon>
        <taxon>ecological metagenomes</taxon>
    </lineage>
</organism>
<dbReference type="InterPro" id="IPR003034">
    <property type="entry name" value="SAP_dom"/>
</dbReference>
<accession>X1HIB7</accession>
<name>X1HIB7_9ZZZZ</name>
<dbReference type="EMBL" id="BARU01010102">
    <property type="protein sequence ID" value="GAH45028.1"/>
    <property type="molecule type" value="Genomic_DNA"/>
</dbReference>
<evidence type="ECO:0000259" key="1">
    <source>
        <dbReference type="PROSITE" id="PS50800"/>
    </source>
</evidence>